<dbReference type="PANTHER" id="PTHR37685:SF1">
    <property type="entry name" value="GEO11136P1-RELATED"/>
    <property type="match status" value="1"/>
</dbReference>
<sequence>INKVRYKPPRDMKRLVGSRGLHEYSVEFEIPLEMERLCVAMTSGLLVALLLAVAAPNPAVAIDCGNNKSHNVFMGQRIWGDQLVFMDHPQKGGHWMRKVSADSNSGQLSKVINYIEVIDGYTDGNGGCAYLTSGGVGNNNVAFHLKSQRGEGLDFTIRAYGK</sequence>
<evidence type="ECO:0000313" key="1">
    <source>
        <dbReference type="EMBL" id="JAQ12435.1"/>
    </source>
</evidence>
<proteinExistence type="predicted"/>
<gene>
    <name evidence="1" type="primary">SSP_6</name>
    <name evidence="1" type="ORF">g.58595</name>
</gene>
<feature type="non-terminal residue" evidence="1">
    <location>
        <position position="1"/>
    </location>
</feature>
<organism evidence="1">
    <name type="scientific">Lygus hesperus</name>
    <name type="common">Western plant bug</name>
    <dbReference type="NCBI Taxonomy" id="30085"/>
    <lineage>
        <taxon>Eukaryota</taxon>
        <taxon>Metazoa</taxon>
        <taxon>Ecdysozoa</taxon>
        <taxon>Arthropoda</taxon>
        <taxon>Hexapoda</taxon>
        <taxon>Insecta</taxon>
        <taxon>Pterygota</taxon>
        <taxon>Neoptera</taxon>
        <taxon>Paraneoptera</taxon>
        <taxon>Hemiptera</taxon>
        <taxon>Heteroptera</taxon>
        <taxon>Panheteroptera</taxon>
        <taxon>Cimicomorpha</taxon>
        <taxon>Miridae</taxon>
        <taxon>Mirini</taxon>
        <taxon>Lygus</taxon>
    </lineage>
</organism>
<dbReference type="AlphaFoldDB" id="A0A146LZR9"/>
<dbReference type="InterPro" id="IPR031734">
    <property type="entry name" value="MBF2"/>
</dbReference>
<dbReference type="EMBL" id="GDHC01006194">
    <property type="protein sequence ID" value="JAQ12435.1"/>
    <property type="molecule type" value="Transcribed_RNA"/>
</dbReference>
<dbReference type="Pfam" id="PF15868">
    <property type="entry name" value="MBF2"/>
    <property type="match status" value="1"/>
</dbReference>
<accession>A0A146LZR9</accession>
<dbReference type="PANTHER" id="PTHR37685">
    <property type="entry name" value="GEO11136P1-RELATED"/>
    <property type="match status" value="1"/>
</dbReference>
<reference evidence="1" key="1">
    <citation type="journal article" date="2016" name="Gigascience">
        <title>De novo construction of an expanded transcriptome assembly for the western tarnished plant bug, Lygus hesperus.</title>
        <authorList>
            <person name="Tassone E.E."/>
            <person name="Geib S.M."/>
            <person name="Hall B."/>
            <person name="Fabrick J.A."/>
            <person name="Brent C.S."/>
            <person name="Hull J.J."/>
        </authorList>
    </citation>
    <scope>NUCLEOTIDE SEQUENCE</scope>
</reference>
<protein>
    <submittedName>
        <fullName evidence="1">Putative salivary secreted peptide</fullName>
    </submittedName>
</protein>
<name>A0A146LZR9_LYGHE</name>